<proteinExistence type="predicted"/>
<dbReference type="Proteomes" id="UP000660708">
    <property type="component" value="Unassembled WGS sequence"/>
</dbReference>
<evidence type="ECO:0000313" key="2">
    <source>
        <dbReference type="Proteomes" id="UP000660708"/>
    </source>
</evidence>
<dbReference type="EMBL" id="AQHF01000020">
    <property type="protein sequence ID" value="MBE0346130.1"/>
    <property type="molecule type" value="Genomic_DNA"/>
</dbReference>
<gene>
    <name evidence="1" type="ORF">PPEP_a1165</name>
</gene>
<name>A0A8I0MUJ0_9GAMM</name>
<comment type="caution">
    <text evidence="1">The sequence shown here is derived from an EMBL/GenBank/DDBJ whole genome shotgun (WGS) entry which is preliminary data.</text>
</comment>
<protein>
    <submittedName>
        <fullName evidence="1">Uncharacterized protein</fullName>
    </submittedName>
</protein>
<dbReference type="AlphaFoldDB" id="A0A8I0MUJ0"/>
<keyword evidence="2" id="KW-1185">Reference proteome</keyword>
<organism evidence="1 2">
    <name type="scientific">Pseudoalteromonas peptidolytica F12-50-A1</name>
    <dbReference type="NCBI Taxonomy" id="1315280"/>
    <lineage>
        <taxon>Bacteria</taxon>
        <taxon>Pseudomonadati</taxon>
        <taxon>Pseudomonadota</taxon>
        <taxon>Gammaproteobacteria</taxon>
        <taxon>Alteromonadales</taxon>
        <taxon>Pseudoalteromonadaceae</taxon>
        <taxon>Pseudoalteromonas</taxon>
    </lineage>
</organism>
<sequence>MQSNYIENKKDWAWQQAQNNYVETHINIFCHFAISSL</sequence>
<accession>A0A8I0MUJ0</accession>
<reference evidence="1 2" key="1">
    <citation type="submission" date="2015-06" db="EMBL/GenBank/DDBJ databases">
        <title>Genome sequence of Pseudoalteromonas peptidolytica.</title>
        <authorList>
            <person name="Xie B.-B."/>
            <person name="Rong J.-C."/>
            <person name="Qin Q.-L."/>
            <person name="Zhang Y.-Z."/>
        </authorList>
    </citation>
    <scope>NUCLEOTIDE SEQUENCE [LARGE SCALE GENOMIC DNA]</scope>
    <source>
        <strain evidence="1 2">F12-50-A1</strain>
    </source>
</reference>
<evidence type="ECO:0000313" key="1">
    <source>
        <dbReference type="EMBL" id="MBE0346130.1"/>
    </source>
</evidence>